<comment type="caution">
    <text evidence="1">The sequence shown here is derived from an EMBL/GenBank/DDBJ whole genome shotgun (WGS) entry which is preliminary data.</text>
</comment>
<dbReference type="Gene3D" id="3.30.200.20">
    <property type="entry name" value="Phosphorylase Kinase, domain 1"/>
    <property type="match status" value="1"/>
</dbReference>
<dbReference type="STRING" id="3750.A0A498J5C5"/>
<dbReference type="PANTHER" id="PTHR45863">
    <property type="entry name" value="SERINE/THREONINE-PROTEIN KINASE BSK5"/>
    <property type="match status" value="1"/>
</dbReference>
<dbReference type="GO" id="GO:0005524">
    <property type="term" value="F:ATP binding"/>
    <property type="evidence" value="ECO:0007669"/>
    <property type="project" value="UniProtKB-KW"/>
</dbReference>
<reference evidence="1 2" key="1">
    <citation type="submission" date="2018-10" db="EMBL/GenBank/DDBJ databases">
        <title>A high-quality apple genome assembly.</title>
        <authorList>
            <person name="Hu J."/>
        </authorList>
    </citation>
    <scope>NUCLEOTIDE SEQUENCE [LARGE SCALE GENOMIC DNA]</scope>
    <source>
        <strain evidence="2">cv. HFTH1</strain>
        <tissue evidence="1">Young leaf</tissue>
    </source>
</reference>
<evidence type="ECO:0008006" key="3">
    <source>
        <dbReference type="Google" id="ProtNLM"/>
    </source>
</evidence>
<protein>
    <recommendedName>
        <fullName evidence="3">Protein kinase domain-containing protein</fullName>
    </recommendedName>
</protein>
<dbReference type="InterPro" id="IPR045845">
    <property type="entry name" value="BSK"/>
</dbReference>
<dbReference type="EMBL" id="RDQH01000335">
    <property type="protein sequence ID" value="RXH89857.1"/>
    <property type="molecule type" value="Genomic_DNA"/>
</dbReference>
<proteinExistence type="predicted"/>
<evidence type="ECO:0000313" key="2">
    <source>
        <dbReference type="Proteomes" id="UP000290289"/>
    </source>
</evidence>
<dbReference type="GO" id="GO:0004672">
    <property type="term" value="F:protein kinase activity"/>
    <property type="evidence" value="ECO:0007669"/>
    <property type="project" value="InterPro"/>
</dbReference>
<evidence type="ECO:0000313" key="1">
    <source>
        <dbReference type="EMBL" id="RXH89857.1"/>
    </source>
</evidence>
<accession>A0A498J5C5</accession>
<dbReference type="Proteomes" id="UP000290289">
    <property type="component" value="Chromosome 9"/>
</dbReference>
<dbReference type="AlphaFoldDB" id="A0A498J5C5"/>
<dbReference type="GO" id="GO:0012505">
    <property type="term" value="C:endomembrane system"/>
    <property type="evidence" value="ECO:0007669"/>
    <property type="project" value="UniProtKB-SubCell"/>
</dbReference>
<sequence>MEAQILLRVLDFCVFGGADDDSIRLPHPVSIGEYPKKRNPSSPSVFGSTKWYKQAWKQEDDWWRKWRVEIMTLDSSCVDGFMLYNLLTGIQTKNRHINILRNSNLNIVYRGKLDNGRLIAVKRFNKLASSDNCQFLEEARVALYLAQALDYCSSKGRALYYDLNAYRDGNPRLSGFSPKAFIL</sequence>
<gene>
    <name evidence="1" type="ORF">DVH24_032214</name>
</gene>
<dbReference type="PANTHER" id="PTHR45863:SF7">
    <property type="entry name" value="SERINE_THREONINE-PROTEIN KINASE BSK5"/>
    <property type="match status" value="1"/>
</dbReference>
<organism evidence="1 2">
    <name type="scientific">Malus domestica</name>
    <name type="common">Apple</name>
    <name type="synonym">Pyrus malus</name>
    <dbReference type="NCBI Taxonomy" id="3750"/>
    <lineage>
        <taxon>Eukaryota</taxon>
        <taxon>Viridiplantae</taxon>
        <taxon>Streptophyta</taxon>
        <taxon>Embryophyta</taxon>
        <taxon>Tracheophyta</taxon>
        <taxon>Spermatophyta</taxon>
        <taxon>Magnoliopsida</taxon>
        <taxon>eudicotyledons</taxon>
        <taxon>Gunneridae</taxon>
        <taxon>Pentapetalae</taxon>
        <taxon>rosids</taxon>
        <taxon>fabids</taxon>
        <taxon>Rosales</taxon>
        <taxon>Rosaceae</taxon>
        <taxon>Amygdaloideae</taxon>
        <taxon>Maleae</taxon>
        <taxon>Malus</taxon>
    </lineage>
</organism>
<keyword evidence="2" id="KW-1185">Reference proteome</keyword>
<dbReference type="GO" id="GO:0009742">
    <property type="term" value="P:brassinosteroid mediated signaling pathway"/>
    <property type="evidence" value="ECO:0007669"/>
    <property type="project" value="InterPro"/>
</dbReference>
<name>A0A498J5C5_MALDO</name>